<feature type="compositionally biased region" description="Polar residues" evidence="9">
    <location>
        <begin position="482"/>
        <end position="498"/>
    </location>
</feature>
<protein>
    <recommendedName>
        <fullName evidence="1">non-specific serine/threonine protein kinase</fullName>
        <ecNumber evidence="1">2.7.11.1</ecNumber>
    </recommendedName>
</protein>
<evidence type="ECO:0000256" key="6">
    <source>
        <dbReference type="ARBA" id="ARBA00022840"/>
    </source>
</evidence>
<keyword evidence="4" id="KW-0547">Nucleotide-binding</keyword>
<reference evidence="11 12" key="1">
    <citation type="submission" date="2023-10" db="EMBL/GenBank/DDBJ databases">
        <title>Comparative genomics analysis reveals potential genetic determinants of host preference in Cryptosporidium xiaoi.</title>
        <authorList>
            <person name="Xiao L."/>
            <person name="Li J."/>
        </authorList>
    </citation>
    <scope>NUCLEOTIDE SEQUENCE [LARGE SCALE GENOMIC DNA]</scope>
    <source>
        <strain evidence="11 12">52996</strain>
    </source>
</reference>
<proteinExistence type="predicted"/>
<keyword evidence="3" id="KW-0808">Transferase</keyword>
<evidence type="ECO:0000256" key="4">
    <source>
        <dbReference type="ARBA" id="ARBA00022741"/>
    </source>
</evidence>
<dbReference type="PANTHER" id="PTHR44899:SF3">
    <property type="entry name" value="SERINE_THREONINE-PROTEIN KINASE NEK1"/>
    <property type="match status" value="1"/>
</dbReference>
<evidence type="ECO:0000259" key="10">
    <source>
        <dbReference type="PROSITE" id="PS50011"/>
    </source>
</evidence>
<dbReference type="InterPro" id="IPR051131">
    <property type="entry name" value="NEK_Ser/Thr_kinase_NIMA"/>
</dbReference>
<dbReference type="InterPro" id="IPR000719">
    <property type="entry name" value="Prot_kinase_dom"/>
</dbReference>
<dbReference type="PROSITE" id="PS00108">
    <property type="entry name" value="PROTEIN_KINASE_ST"/>
    <property type="match status" value="1"/>
</dbReference>
<evidence type="ECO:0000256" key="8">
    <source>
        <dbReference type="ARBA" id="ARBA00048679"/>
    </source>
</evidence>
<evidence type="ECO:0000313" key="12">
    <source>
        <dbReference type="Proteomes" id="UP001311799"/>
    </source>
</evidence>
<organism evidence="11 12">
    <name type="scientific">Cryptosporidium xiaoi</name>
    <dbReference type="NCBI Taxonomy" id="659607"/>
    <lineage>
        <taxon>Eukaryota</taxon>
        <taxon>Sar</taxon>
        <taxon>Alveolata</taxon>
        <taxon>Apicomplexa</taxon>
        <taxon>Conoidasida</taxon>
        <taxon>Coccidia</taxon>
        <taxon>Eucoccidiorida</taxon>
        <taxon>Eimeriorina</taxon>
        <taxon>Cryptosporidiidae</taxon>
        <taxon>Cryptosporidium</taxon>
    </lineage>
</organism>
<evidence type="ECO:0000256" key="9">
    <source>
        <dbReference type="SAM" id="MobiDB-lite"/>
    </source>
</evidence>
<feature type="domain" description="Protein kinase" evidence="10">
    <location>
        <begin position="4"/>
        <end position="284"/>
    </location>
</feature>
<dbReference type="AlphaFoldDB" id="A0AAV9Y5R5"/>
<evidence type="ECO:0000256" key="2">
    <source>
        <dbReference type="ARBA" id="ARBA00022527"/>
    </source>
</evidence>
<evidence type="ECO:0000256" key="1">
    <source>
        <dbReference type="ARBA" id="ARBA00012513"/>
    </source>
</evidence>
<keyword evidence="12" id="KW-1185">Reference proteome</keyword>
<comment type="catalytic activity">
    <reaction evidence="8">
        <text>L-seryl-[protein] + ATP = O-phospho-L-seryl-[protein] + ADP + H(+)</text>
        <dbReference type="Rhea" id="RHEA:17989"/>
        <dbReference type="Rhea" id="RHEA-COMP:9863"/>
        <dbReference type="Rhea" id="RHEA-COMP:11604"/>
        <dbReference type="ChEBI" id="CHEBI:15378"/>
        <dbReference type="ChEBI" id="CHEBI:29999"/>
        <dbReference type="ChEBI" id="CHEBI:30616"/>
        <dbReference type="ChEBI" id="CHEBI:83421"/>
        <dbReference type="ChEBI" id="CHEBI:456216"/>
        <dbReference type="EC" id="2.7.11.1"/>
    </reaction>
</comment>
<evidence type="ECO:0000256" key="3">
    <source>
        <dbReference type="ARBA" id="ARBA00022679"/>
    </source>
</evidence>
<evidence type="ECO:0000256" key="7">
    <source>
        <dbReference type="ARBA" id="ARBA00047899"/>
    </source>
</evidence>
<dbReference type="PANTHER" id="PTHR44899">
    <property type="entry name" value="CAMK FAMILY PROTEIN KINASE"/>
    <property type="match status" value="1"/>
</dbReference>
<dbReference type="Gene3D" id="3.30.200.20">
    <property type="entry name" value="Phosphorylase Kinase, domain 1"/>
    <property type="match status" value="1"/>
</dbReference>
<comment type="catalytic activity">
    <reaction evidence="7">
        <text>L-threonyl-[protein] + ATP = O-phospho-L-threonyl-[protein] + ADP + H(+)</text>
        <dbReference type="Rhea" id="RHEA:46608"/>
        <dbReference type="Rhea" id="RHEA-COMP:11060"/>
        <dbReference type="Rhea" id="RHEA-COMP:11605"/>
        <dbReference type="ChEBI" id="CHEBI:15378"/>
        <dbReference type="ChEBI" id="CHEBI:30013"/>
        <dbReference type="ChEBI" id="CHEBI:30616"/>
        <dbReference type="ChEBI" id="CHEBI:61977"/>
        <dbReference type="ChEBI" id="CHEBI:456216"/>
        <dbReference type="EC" id="2.7.11.1"/>
    </reaction>
</comment>
<dbReference type="GO" id="GO:0005524">
    <property type="term" value="F:ATP binding"/>
    <property type="evidence" value="ECO:0007669"/>
    <property type="project" value="UniProtKB-KW"/>
</dbReference>
<evidence type="ECO:0000256" key="5">
    <source>
        <dbReference type="ARBA" id="ARBA00022777"/>
    </source>
</evidence>
<dbReference type="Proteomes" id="UP001311799">
    <property type="component" value="Unassembled WGS sequence"/>
</dbReference>
<feature type="compositionally biased region" description="Polar residues" evidence="9">
    <location>
        <begin position="383"/>
        <end position="393"/>
    </location>
</feature>
<name>A0AAV9Y5R5_9CRYT</name>
<evidence type="ECO:0000313" key="11">
    <source>
        <dbReference type="EMBL" id="KAK6590236.1"/>
    </source>
</evidence>
<feature type="region of interest" description="Disordered" evidence="9">
    <location>
        <begin position="462"/>
        <end position="506"/>
    </location>
</feature>
<dbReference type="EC" id="2.7.11.1" evidence="1"/>
<sequence length="529" mass="61808">MNKYYITSKIGQGGYGKCYLIETKKYVEKDEKLLAKVVNIGNMSQVEKDKAIQEIMILEMVHHTNVIKLVEFYRTENLLCILMELGEYGSLDAEITTRKNDGELAKKYFTEDEIMYIFIQIIFGVKYLHDNNIIHSDIKSNNVILFSNGVVKLTDFGISSILTNNKTNGIDEGEQNIQGTFYYLAPEIYENMKSDKYSDYWSIGCLILEMCSLEKVFRKYTVQELIILSVKNNKAFTDEVDNHIKVNKLNNNYSSELIWIIKGLLNPDPKKRLTIEKLLNNNFMKRYLKKFSDICINKNLNQFEEIIEYCSANTKNINIKDNNKTLELNQLPFWLKKDIFSENDRNKFVIKQDLGEWFKDKEKKIRNSINKNGNIDDDKSENESMFPNSNSDGKNTCSEIIKCLDLKREGDNINKGITREEILVQLETTIDFFAAQLSSLNSKRVTTERIIRHNLENYIEKSTNKRSRIRNSNFRRTKTDNNDLPSQISKNPSSSKNLGSKYDKEREQLRELIRRGRQKIRMESGYDNK</sequence>
<feature type="compositionally biased region" description="Basic residues" evidence="9">
    <location>
        <begin position="464"/>
        <end position="476"/>
    </location>
</feature>
<dbReference type="Gene3D" id="1.10.510.10">
    <property type="entry name" value="Transferase(Phosphotransferase) domain 1"/>
    <property type="match status" value="1"/>
</dbReference>
<dbReference type="InterPro" id="IPR008271">
    <property type="entry name" value="Ser/Thr_kinase_AS"/>
</dbReference>
<comment type="caution">
    <text evidence="11">The sequence shown here is derived from an EMBL/GenBank/DDBJ whole genome shotgun (WGS) entry which is preliminary data.</text>
</comment>
<dbReference type="Pfam" id="PF00069">
    <property type="entry name" value="Pkinase"/>
    <property type="match status" value="1"/>
</dbReference>
<dbReference type="GO" id="GO:0004674">
    <property type="term" value="F:protein serine/threonine kinase activity"/>
    <property type="evidence" value="ECO:0007669"/>
    <property type="project" value="UniProtKB-KW"/>
</dbReference>
<dbReference type="SUPFAM" id="SSF56112">
    <property type="entry name" value="Protein kinase-like (PK-like)"/>
    <property type="match status" value="1"/>
</dbReference>
<dbReference type="PROSITE" id="PS50011">
    <property type="entry name" value="PROTEIN_KINASE_DOM"/>
    <property type="match status" value="1"/>
</dbReference>
<dbReference type="EMBL" id="JAWDEY010000008">
    <property type="protein sequence ID" value="KAK6590236.1"/>
    <property type="molecule type" value="Genomic_DNA"/>
</dbReference>
<keyword evidence="2" id="KW-0723">Serine/threonine-protein kinase</keyword>
<keyword evidence="5 11" id="KW-0418">Kinase</keyword>
<dbReference type="InterPro" id="IPR011009">
    <property type="entry name" value="Kinase-like_dom_sf"/>
</dbReference>
<dbReference type="SMART" id="SM00220">
    <property type="entry name" value="S_TKc"/>
    <property type="match status" value="1"/>
</dbReference>
<gene>
    <name evidence="11" type="ORF">RS030_172607</name>
</gene>
<feature type="region of interest" description="Disordered" evidence="9">
    <location>
        <begin position="369"/>
        <end position="393"/>
    </location>
</feature>
<keyword evidence="6" id="KW-0067">ATP-binding</keyword>
<accession>A0AAV9Y5R5</accession>